<evidence type="ECO:0000313" key="2">
    <source>
        <dbReference type="EMBL" id="THI32855.1"/>
    </source>
</evidence>
<organism evidence="2 4">
    <name type="scientific">Klebsiella pneumoniae subsp. pneumoniae</name>
    <dbReference type="NCBI Taxonomy" id="72407"/>
    <lineage>
        <taxon>Bacteria</taxon>
        <taxon>Pseudomonadati</taxon>
        <taxon>Pseudomonadota</taxon>
        <taxon>Gammaproteobacteria</taxon>
        <taxon>Enterobacterales</taxon>
        <taxon>Enterobacteriaceae</taxon>
        <taxon>Klebsiella/Raoultella group</taxon>
        <taxon>Klebsiella</taxon>
        <taxon>Klebsiella pneumoniae complex</taxon>
    </lineage>
</organism>
<evidence type="ECO:0000313" key="4">
    <source>
        <dbReference type="Proteomes" id="UP000304895"/>
    </source>
</evidence>
<dbReference type="EMBL" id="MUMT01000002">
    <property type="protein sequence ID" value="OQZ62380.1"/>
    <property type="molecule type" value="Genomic_DNA"/>
</dbReference>
<gene>
    <name evidence="1" type="ORF">B0W93_03665</name>
    <name evidence="2" type="ORF">E9161_04795</name>
</gene>
<dbReference type="Proteomes" id="UP000304895">
    <property type="component" value="Unassembled WGS sequence"/>
</dbReference>
<reference evidence="2 4" key="2">
    <citation type="submission" date="2019-04" db="EMBL/GenBank/DDBJ databases">
        <authorList>
            <person name="Fouts D."/>
            <person name="Sutton G."/>
            <person name="Singh I."/>
            <person name="Nguyen K."/>
        </authorList>
    </citation>
    <scope>NUCLEOTIDE SEQUENCE [LARGE SCALE GENOMIC DNA]</scope>
    <source>
        <strain evidence="2 4">55</strain>
    </source>
</reference>
<protein>
    <submittedName>
        <fullName evidence="2">Uncharacterized protein</fullName>
    </submittedName>
</protein>
<reference evidence="1 3" key="1">
    <citation type="journal article" date="2017" name="Clin. Microbiol. Infect.">
        <title>Clonal or not clonal? Investigating hospital outbreaks of KPC-producing Klebsiella pneumoniae with whole-genome sequencing.</title>
        <authorList>
            <person name="Ruppe E."/>
            <person name="Olearo F."/>
            <person name="Pires D."/>
            <person name="Baud D."/>
            <person name="Renzi G."/>
            <person name="Cherkaoui A."/>
            <person name="Goldenberger D."/>
            <person name="Huttner A."/>
            <person name="Francois P."/>
            <person name="Harbarth S."/>
            <person name="Schrenzel J."/>
        </authorList>
    </citation>
    <scope>NUCLEOTIDE SEQUENCE [LARGE SCALE GENOMIC DNA]</scope>
    <source>
        <strain evidence="1 3">KPN_KPC_HUG_B2</strain>
    </source>
</reference>
<name>A0A1Y0PSW8_KLEPN</name>
<comment type="caution">
    <text evidence="2">The sequence shown here is derived from an EMBL/GenBank/DDBJ whole genome shotgun (WGS) entry which is preliminary data.</text>
</comment>
<accession>A0A1Y0PSW8</accession>
<proteinExistence type="predicted"/>
<dbReference type="Proteomes" id="UP000192285">
    <property type="component" value="Unassembled WGS sequence"/>
</dbReference>
<sequence length="73" mass="8528">MALTYRESLCIRDISAYGFHLAPVRERCHDCANFLLPDMRPPMTTQPLSRQRRRAQMRGLPHLATLTPLFTMR</sequence>
<dbReference type="EMBL" id="SSUJ01000003">
    <property type="protein sequence ID" value="THI32855.1"/>
    <property type="molecule type" value="Genomic_DNA"/>
</dbReference>
<evidence type="ECO:0000313" key="1">
    <source>
        <dbReference type="EMBL" id="OQZ62380.1"/>
    </source>
</evidence>
<evidence type="ECO:0000313" key="3">
    <source>
        <dbReference type="Proteomes" id="UP000192285"/>
    </source>
</evidence>
<dbReference type="AlphaFoldDB" id="A0A1Y0PSW8"/>